<evidence type="ECO:0000256" key="8">
    <source>
        <dbReference type="PIRSR" id="PIRSR001480-2"/>
    </source>
</evidence>
<feature type="binding site" evidence="8">
    <location>
        <position position="270"/>
    </location>
    <ligand>
        <name>Zn(2+)</name>
        <dbReference type="ChEBI" id="CHEBI:29105"/>
    </ligand>
</feature>
<dbReference type="OrthoDB" id="9808275at2"/>
<dbReference type="STRING" id="331648.BST97_06230"/>
<keyword evidence="6 10" id="KW-0413">Isomerase</keyword>
<dbReference type="AlphaFoldDB" id="A0A1W6MJ62"/>
<dbReference type="EMBL" id="CP019344">
    <property type="protein sequence ID" value="ARN77623.1"/>
    <property type="molecule type" value="Genomic_DNA"/>
</dbReference>
<keyword evidence="4 8" id="KW-0479">Metal-binding</keyword>
<evidence type="ECO:0000256" key="1">
    <source>
        <dbReference type="ARBA" id="ARBA00000757"/>
    </source>
</evidence>
<dbReference type="GO" id="GO:0005829">
    <property type="term" value="C:cytosol"/>
    <property type="evidence" value="ECO:0007669"/>
    <property type="project" value="TreeGrafter"/>
</dbReference>
<evidence type="ECO:0000313" key="10">
    <source>
        <dbReference type="EMBL" id="ARN77623.1"/>
    </source>
</evidence>
<dbReference type="Pfam" id="PF20511">
    <property type="entry name" value="PMI_typeI_cat"/>
    <property type="match status" value="1"/>
</dbReference>
<dbReference type="EC" id="5.3.1.8" evidence="3"/>
<dbReference type="InterPro" id="IPR014710">
    <property type="entry name" value="RmlC-like_jellyroll"/>
</dbReference>
<organism evidence="10 11">
    <name type="scientific">Nonlabens spongiae</name>
    <dbReference type="NCBI Taxonomy" id="331648"/>
    <lineage>
        <taxon>Bacteria</taxon>
        <taxon>Pseudomonadati</taxon>
        <taxon>Bacteroidota</taxon>
        <taxon>Flavobacteriia</taxon>
        <taxon>Flavobacteriales</taxon>
        <taxon>Flavobacteriaceae</taxon>
        <taxon>Nonlabens</taxon>
    </lineage>
</organism>
<protein>
    <recommendedName>
        <fullName evidence="3">mannose-6-phosphate isomerase</fullName>
        <ecNumber evidence="3">5.3.1.8</ecNumber>
    </recommendedName>
</protein>
<dbReference type="CDD" id="cd07011">
    <property type="entry name" value="cupin_PMI_type_I_N"/>
    <property type="match status" value="1"/>
</dbReference>
<dbReference type="GO" id="GO:0004476">
    <property type="term" value="F:mannose-6-phosphate isomerase activity"/>
    <property type="evidence" value="ECO:0007669"/>
    <property type="project" value="UniProtKB-EC"/>
</dbReference>
<name>A0A1W6MJ62_9FLAO</name>
<evidence type="ECO:0000256" key="3">
    <source>
        <dbReference type="ARBA" id="ARBA00011956"/>
    </source>
</evidence>
<keyword evidence="5 8" id="KW-0862">Zinc</keyword>
<keyword evidence="11" id="KW-1185">Reference proteome</keyword>
<feature type="binding site" evidence="8">
    <location>
        <position position="105"/>
    </location>
    <ligand>
        <name>Zn(2+)</name>
        <dbReference type="ChEBI" id="CHEBI:29105"/>
    </ligand>
</feature>
<dbReference type="GO" id="GO:0008270">
    <property type="term" value="F:zinc ion binding"/>
    <property type="evidence" value="ECO:0007669"/>
    <property type="project" value="InterPro"/>
</dbReference>
<evidence type="ECO:0000256" key="6">
    <source>
        <dbReference type="ARBA" id="ARBA00023235"/>
    </source>
</evidence>
<dbReference type="PANTHER" id="PTHR10309">
    <property type="entry name" value="MANNOSE-6-PHOSPHATE ISOMERASE"/>
    <property type="match status" value="1"/>
</dbReference>
<dbReference type="SUPFAM" id="SSF51182">
    <property type="entry name" value="RmlC-like cupins"/>
    <property type="match status" value="1"/>
</dbReference>
<evidence type="ECO:0000256" key="5">
    <source>
        <dbReference type="ARBA" id="ARBA00022833"/>
    </source>
</evidence>
<evidence type="ECO:0000259" key="9">
    <source>
        <dbReference type="Pfam" id="PF20511"/>
    </source>
</evidence>
<feature type="domain" description="Phosphomannose isomerase type I catalytic" evidence="9">
    <location>
        <begin position="14"/>
        <end position="157"/>
    </location>
</feature>
<dbReference type="Gene3D" id="2.60.120.10">
    <property type="entry name" value="Jelly Rolls"/>
    <property type="match status" value="2"/>
</dbReference>
<dbReference type="InterPro" id="IPR016305">
    <property type="entry name" value="Mannose-6-P_Isomerase"/>
</dbReference>
<evidence type="ECO:0000256" key="7">
    <source>
        <dbReference type="PIRSR" id="PIRSR001480-1"/>
    </source>
</evidence>
<sequence>MSEINKNLPNKSVYKLVGKLQDYKWGGNVFIPSLLGQKVTDEPVAEYWLGAHPNASSTLKVNENKLVDFINTDPKTILGARVYKRFHRLPYLFKVLDVKNMLSIQVHPSKPQAEEGFAREEALGIPRDAAHRNYKDDNHKPEIMVALSDFWLLHGFKSSEKIKEILLGYPELHHLMSVFEKDGYEGLYCAVMLEDDEATLKTLKPLLEELESDFDAGKLSKNQPEYWAVKAFRSFCSPDKIDKGIYSIFFLNLVHLKKGQAIFQDAGVPHAYLQGQNIELMANSDNVLRAGLTSKHMDIPELLSQVKFCETIPNVFEGDILNDNHETVYQTPVEDFQLSKIELEKNERFAVKSSSLEIHFVLEGAIQVNADDYLNLSKGEAFFTIAGCSYEILAQENSLIFKASCPL</sequence>
<dbReference type="RefSeq" id="WP_085766423.1">
    <property type="nucleotide sequence ID" value="NZ_CP019344.1"/>
</dbReference>
<dbReference type="InterPro" id="IPR046457">
    <property type="entry name" value="PMI_typeI_cat"/>
</dbReference>
<accession>A0A1W6MJ62</accession>
<evidence type="ECO:0000256" key="2">
    <source>
        <dbReference type="ARBA" id="ARBA00010772"/>
    </source>
</evidence>
<comment type="similarity">
    <text evidence="2">Belongs to the mannose-6-phosphate isomerase type 1 family.</text>
</comment>
<proteinExistence type="inferred from homology"/>
<dbReference type="InterPro" id="IPR011051">
    <property type="entry name" value="RmlC_Cupin_sf"/>
</dbReference>
<gene>
    <name evidence="10" type="ORF">BST97_06230</name>
</gene>
<dbReference type="PIRSF" id="PIRSF001480">
    <property type="entry name" value="Mannose-6-phosphate_isomerase"/>
    <property type="match status" value="1"/>
</dbReference>
<dbReference type="InterPro" id="IPR018050">
    <property type="entry name" value="Pmannose_isomerase-type1_CS"/>
</dbReference>
<feature type="active site" evidence="7">
    <location>
        <position position="289"/>
    </location>
</feature>
<dbReference type="Gene3D" id="1.10.441.10">
    <property type="entry name" value="Phosphomannose Isomerase, domain 2"/>
    <property type="match status" value="1"/>
</dbReference>
<comment type="catalytic activity">
    <reaction evidence="1">
        <text>D-mannose 6-phosphate = D-fructose 6-phosphate</text>
        <dbReference type="Rhea" id="RHEA:12356"/>
        <dbReference type="ChEBI" id="CHEBI:58735"/>
        <dbReference type="ChEBI" id="CHEBI:61527"/>
        <dbReference type="EC" id="5.3.1.8"/>
    </reaction>
</comment>
<comment type="cofactor">
    <cofactor evidence="8">
        <name>Zn(2+)</name>
        <dbReference type="ChEBI" id="CHEBI:29105"/>
    </cofactor>
    <text evidence="8">Binds 1 zinc ion per subunit.</text>
</comment>
<evidence type="ECO:0000256" key="4">
    <source>
        <dbReference type="ARBA" id="ARBA00022723"/>
    </source>
</evidence>
<reference evidence="10 11" key="1">
    <citation type="submission" date="2016-11" db="EMBL/GenBank/DDBJ databases">
        <title>Trade-off between light-utilization and light-protection in marine flavobacteria.</title>
        <authorList>
            <person name="Kumagai Y."/>
        </authorList>
    </citation>
    <scope>NUCLEOTIDE SEQUENCE [LARGE SCALE GENOMIC DNA]</scope>
    <source>
        <strain evidence="10 11">JCM 13191</strain>
    </source>
</reference>
<dbReference type="PROSITE" id="PS00965">
    <property type="entry name" value="PMI_I_1"/>
    <property type="match status" value="1"/>
</dbReference>
<feature type="binding site" evidence="8">
    <location>
        <position position="107"/>
    </location>
    <ligand>
        <name>Zn(2+)</name>
        <dbReference type="ChEBI" id="CHEBI:29105"/>
    </ligand>
</feature>
<dbReference type="PANTHER" id="PTHR10309:SF0">
    <property type="entry name" value="MANNOSE-6-PHOSPHATE ISOMERASE"/>
    <property type="match status" value="1"/>
</dbReference>
<feature type="binding site" evidence="8">
    <location>
        <position position="142"/>
    </location>
    <ligand>
        <name>Zn(2+)</name>
        <dbReference type="ChEBI" id="CHEBI:29105"/>
    </ligand>
</feature>
<dbReference type="PRINTS" id="PR00714">
    <property type="entry name" value="MAN6PISMRASE"/>
</dbReference>
<dbReference type="InterPro" id="IPR001250">
    <property type="entry name" value="Man6P_Isoase-1"/>
</dbReference>
<dbReference type="GO" id="GO:0005975">
    <property type="term" value="P:carbohydrate metabolic process"/>
    <property type="evidence" value="ECO:0007669"/>
    <property type="project" value="InterPro"/>
</dbReference>
<dbReference type="GO" id="GO:0009298">
    <property type="term" value="P:GDP-mannose biosynthetic process"/>
    <property type="evidence" value="ECO:0007669"/>
    <property type="project" value="InterPro"/>
</dbReference>
<evidence type="ECO:0000313" key="11">
    <source>
        <dbReference type="Proteomes" id="UP000193431"/>
    </source>
</evidence>
<dbReference type="Proteomes" id="UP000193431">
    <property type="component" value="Chromosome"/>
</dbReference>
<dbReference type="NCBIfam" id="TIGR00218">
    <property type="entry name" value="manA"/>
    <property type="match status" value="1"/>
</dbReference>